<keyword evidence="2" id="KW-1185">Reference proteome</keyword>
<proteinExistence type="predicted"/>
<dbReference type="Proteomes" id="UP001501468">
    <property type="component" value="Unassembled WGS sequence"/>
</dbReference>
<evidence type="ECO:0000313" key="2">
    <source>
        <dbReference type="Proteomes" id="UP001501468"/>
    </source>
</evidence>
<gene>
    <name evidence="1" type="ORF">GCM10022399_19090</name>
</gene>
<sequence>MYSAGSSPIMNLMENQHTPQPAEGEAKVITLCGSTTFEAEFAEVNQRLTMEGCVVISLGMFSLPDLPGYDWTADSSNLKGRLGGVHFQKIRMADEVYIVDPGGYVGESTRREIAYAESLGKPIRYLSRERLARTGDVPQE</sequence>
<evidence type="ECO:0000313" key="1">
    <source>
        <dbReference type="EMBL" id="GAA3702819.1"/>
    </source>
</evidence>
<dbReference type="EMBL" id="BAABDC010000002">
    <property type="protein sequence ID" value="GAA3702819.1"/>
    <property type="molecule type" value="Genomic_DNA"/>
</dbReference>
<organism evidence="1 2">
    <name type="scientific">Terrabacter ginsenosidimutans</name>
    <dbReference type="NCBI Taxonomy" id="490575"/>
    <lineage>
        <taxon>Bacteria</taxon>
        <taxon>Bacillati</taxon>
        <taxon>Actinomycetota</taxon>
        <taxon>Actinomycetes</taxon>
        <taxon>Micrococcales</taxon>
        <taxon>Intrasporangiaceae</taxon>
        <taxon>Terrabacter</taxon>
    </lineage>
</organism>
<accession>A0ABP7DAB9</accession>
<name>A0ABP7DAB9_9MICO</name>
<comment type="caution">
    <text evidence="1">The sequence shown here is derived from an EMBL/GenBank/DDBJ whole genome shotgun (WGS) entry which is preliminary data.</text>
</comment>
<reference evidence="2" key="1">
    <citation type="journal article" date="2019" name="Int. J. Syst. Evol. Microbiol.">
        <title>The Global Catalogue of Microorganisms (GCM) 10K type strain sequencing project: providing services to taxonomists for standard genome sequencing and annotation.</title>
        <authorList>
            <consortium name="The Broad Institute Genomics Platform"/>
            <consortium name="The Broad Institute Genome Sequencing Center for Infectious Disease"/>
            <person name="Wu L."/>
            <person name="Ma J."/>
        </authorList>
    </citation>
    <scope>NUCLEOTIDE SEQUENCE [LARGE SCALE GENOMIC DNA]</scope>
    <source>
        <strain evidence="2">JCM 17125</strain>
    </source>
</reference>
<protein>
    <submittedName>
        <fullName evidence="1">Uncharacterized protein</fullName>
    </submittedName>
</protein>